<protein>
    <submittedName>
        <fullName evidence="1">Uncharacterized protein</fullName>
    </submittedName>
</protein>
<reference evidence="1 2" key="1">
    <citation type="submission" date="2019-11" db="EMBL/GenBank/DDBJ databases">
        <title>Draft Genome Sequence of Plant Growth-Promoting Rhizosphere-Associated Bacteria.</title>
        <authorList>
            <person name="Vasilyev I.Y."/>
            <person name="Radchenko V."/>
            <person name="Ilnitskaya E.V."/>
        </authorList>
    </citation>
    <scope>NUCLEOTIDE SEQUENCE [LARGE SCALE GENOMIC DNA]</scope>
    <source>
        <strain evidence="1 2">VRA_MhP_f</strain>
    </source>
</reference>
<proteinExistence type="predicted"/>
<dbReference type="AlphaFoldDB" id="A0A7X2MID7"/>
<gene>
    <name evidence="1" type="ORF">GKC49_01175</name>
</gene>
<sequence length="188" mass="20518">MRSVIVQPQPAGAASPVAPEDIARVLGRYCLIRLDNGAESFWHNGHYICEADGASGEAGVADIARLAARAGGQSLRHAELPVPEGEWCWADIAERLARSTLTETVRASGIVTGCETAQSRGVHFCDHPLLSGDNSNLWFPVGSGESWFKAIERILIMNGLAENLVKLTPLRDGEYIDWKANWNRRVII</sequence>
<comment type="caution">
    <text evidence="1">The sequence shown here is derived from an EMBL/GenBank/DDBJ whole genome shotgun (WGS) entry which is preliminary data.</text>
</comment>
<dbReference type="EMBL" id="WKLC01000014">
    <property type="protein sequence ID" value="MSE13812.1"/>
    <property type="molecule type" value="Genomic_DNA"/>
</dbReference>
<evidence type="ECO:0000313" key="1">
    <source>
        <dbReference type="EMBL" id="MSE13812.1"/>
    </source>
</evidence>
<organism evidence="1 2">
    <name type="scientific">Enterobacter agglomerans</name>
    <name type="common">Erwinia herbicola</name>
    <name type="synonym">Pantoea agglomerans</name>
    <dbReference type="NCBI Taxonomy" id="549"/>
    <lineage>
        <taxon>Bacteria</taxon>
        <taxon>Pseudomonadati</taxon>
        <taxon>Pseudomonadota</taxon>
        <taxon>Gammaproteobacteria</taxon>
        <taxon>Enterobacterales</taxon>
        <taxon>Erwiniaceae</taxon>
        <taxon>Pantoea</taxon>
        <taxon>Pantoea agglomerans group</taxon>
    </lineage>
</organism>
<name>A0A7X2MID7_ENTAG</name>
<accession>A0A7X2MID7</accession>
<dbReference type="Proteomes" id="UP000461948">
    <property type="component" value="Unassembled WGS sequence"/>
</dbReference>
<evidence type="ECO:0000313" key="2">
    <source>
        <dbReference type="Proteomes" id="UP000461948"/>
    </source>
</evidence>